<proteinExistence type="predicted"/>
<keyword evidence="3" id="KW-1185">Reference proteome</keyword>
<feature type="region of interest" description="Disordered" evidence="1">
    <location>
        <begin position="205"/>
        <end position="225"/>
    </location>
</feature>
<evidence type="ECO:0000313" key="2">
    <source>
        <dbReference type="EMBL" id="OJI82320.1"/>
    </source>
</evidence>
<gene>
    <name evidence="2" type="ORF">ASPTUDRAFT_773659</name>
</gene>
<reference evidence="3" key="1">
    <citation type="journal article" date="2017" name="Genome Biol.">
        <title>Comparative genomics reveals high biological diversity and specific adaptations in the industrially and medically important fungal genus Aspergillus.</title>
        <authorList>
            <person name="de Vries R.P."/>
            <person name="Riley R."/>
            <person name="Wiebenga A."/>
            <person name="Aguilar-Osorio G."/>
            <person name="Amillis S."/>
            <person name="Uchima C.A."/>
            <person name="Anderluh G."/>
            <person name="Asadollahi M."/>
            <person name="Askin M."/>
            <person name="Barry K."/>
            <person name="Battaglia E."/>
            <person name="Bayram O."/>
            <person name="Benocci T."/>
            <person name="Braus-Stromeyer S.A."/>
            <person name="Caldana C."/>
            <person name="Canovas D."/>
            <person name="Cerqueira G.C."/>
            <person name="Chen F."/>
            <person name="Chen W."/>
            <person name="Choi C."/>
            <person name="Clum A."/>
            <person name="Dos Santos R.A."/>
            <person name="Damasio A.R."/>
            <person name="Diallinas G."/>
            <person name="Emri T."/>
            <person name="Fekete E."/>
            <person name="Flipphi M."/>
            <person name="Freyberg S."/>
            <person name="Gallo A."/>
            <person name="Gournas C."/>
            <person name="Habgood R."/>
            <person name="Hainaut M."/>
            <person name="Harispe M.L."/>
            <person name="Henrissat B."/>
            <person name="Hilden K.S."/>
            <person name="Hope R."/>
            <person name="Hossain A."/>
            <person name="Karabika E."/>
            <person name="Karaffa L."/>
            <person name="Karanyi Z."/>
            <person name="Krasevec N."/>
            <person name="Kuo A."/>
            <person name="Kusch H."/>
            <person name="LaButti K."/>
            <person name="Lagendijk E.L."/>
            <person name="Lapidus A."/>
            <person name="Levasseur A."/>
            <person name="Lindquist E."/>
            <person name="Lipzen A."/>
            <person name="Logrieco A.F."/>
            <person name="MacCabe A."/>
            <person name="Maekelae M.R."/>
            <person name="Malavazi I."/>
            <person name="Melin P."/>
            <person name="Meyer V."/>
            <person name="Mielnichuk N."/>
            <person name="Miskei M."/>
            <person name="Molnar A.P."/>
            <person name="Mule G."/>
            <person name="Ngan C.Y."/>
            <person name="Orejas M."/>
            <person name="Orosz E."/>
            <person name="Ouedraogo J.P."/>
            <person name="Overkamp K.M."/>
            <person name="Park H.-S."/>
            <person name="Perrone G."/>
            <person name="Piumi F."/>
            <person name="Punt P.J."/>
            <person name="Ram A.F."/>
            <person name="Ramon A."/>
            <person name="Rauscher S."/>
            <person name="Record E."/>
            <person name="Riano-Pachon D.M."/>
            <person name="Robert V."/>
            <person name="Roehrig J."/>
            <person name="Ruller R."/>
            <person name="Salamov A."/>
            <person name="Salih N.S."/>
            <person name="Samson R.A."/>
            <person name="Sandor E."/>
            <person name="Sanguinetti M."/>
            <person name="Schuetze T."/>
            <person name="Sepcic K."/>
            <person name="Shelest E."/>
            <person name="Sherlock G."/>
            <person name="Sophianopoulou V."/>
            <person name="Squina F.M."/>
            <person name="Sun H."/>
            <person name="Susca A."/>
            <person name="Todd R.B."/>
            <person name="Tsang A."/>
            <person name="Unkles S.E."/>
            <person name="van de Wiele N."/>
            <person name="van Rossen-Uffink D."/>
            <person name="Oliveira J.V."/>
            <person name="Vesth T.C."/>
            <person name="Visser J."/>
            <person name="Yu J.-H."/>
            <person name="Zhou M."/>
            <person name="Andersen M.R."/>
            <person name="Archer D.B."/>
            <person name="Baker S.E."/>
            <person name="Benoit I."/>
            <person name="Brakhage A.A."/>
            <person name="Braus G.H."/>
            <person name="Fischer R."/>
            <person name="Frisvad J.C."/>
            <person name="Goldman G.H."/>
            <person name="Houbraken J."/>
            <person name="Oakley B."/>
            <person name="Pocsi I."/>
            <person name="Scazzocchio C."/>
            <person name="Seiboth B."/>
            <person name="vanKuyk P.A."/>
            <person name="Wortman J."/>
            <person name="Dyer P.S."/>
            <person name="Grigoriev I.V."/>
        </authorList>
    </citation>
    <scope>NUCLEOTIDE SEQUENCE [LARGE SCALE GENOMIC DNA]</scope>
    <source>
        <strain evidence="3">CBS 134.48</strain>
    </source>
</reference>
<organism evidence="2 3">
    <name type="scientific">Aspergillus tubingensis (strain CBS 134.48)</name>
    <dbReference type="NCBI Taxonomy" id="767770"/>
    <lineage>
        <taxon>Eukaryota</taxon>
        <taxon>Fungi</taxon>
        <taxon>Dikarya</taxon>
        <taxon>Ascomycota</taxon>
        <taxon>Pezizomycotina</taxon>
        <taxon>Eurotiomycetes</taxon>
        <taxon>Eurotiomycetidae</taxon>
        <taxon>Eurotiales</taxon>
        <taxon>Aspergillaceae</taxon>
        <taxon>Aspergillus</taxon>
        <taxon>Aspergillus subgen. Circumdati</taxon>
    </lineage>
</organism>
<dbReference type="EMBL" id="KV878205">
    <property type="protein sequence ID" value="OJI82320.1"/>
    <property type="molecule type" value="Genomic_DNA"/>
</dbReference>
<evidence type="ECO:0000313" key="3">
    <source>
        <dbReference type="Proteomes" id="UP000184304"/>
    </source>
</evidence>
<dbReference type="VEuPathDB" id="FungiDB:ASPTUDRAFT_773659"/>
<dbReference type="Proteomes" id="UP000184304">
    <property type="component" value="Unassembled WGS sequence"/>
</dbReference>
<protein>
    <submittedName>
        <fullName evidence="2">Uncharacterized protein</fullName>
    </submittedName>
</protein>
<sequence>MIDPHRLAWDNQSFTLGASVIARPHSRSNGGSCGGYHIEMNWTPENGYSCINPRLVSDLHTVTVLVDRKIPEATWMGSPVTAWPLLAKQRRTEIQMSYPSTGNLCTNRHIEKRCKCSKGSCHWSMDQGIQSTQNTQRHDLRYSNTSRNAIINREQRPIAAIPSTATGFIPFNPFLALYRNLSSSQKPPASHSSVLAQLRQITHRCPPHQGSIQPIRKPTGDSDTGKAMRSVVKMYQ</sequence>
<evidence type="ECO:0000256" key="1">
    <source>
        <dbReference type="SAM" id="MobiDB-lite"/>
    </source>
</evidence>
<dbReference type="AlphaFoldDB" id="A0A1L9MZ77"/>
<accession>A0A1L9MZ77</accession>
<name>A0A1L9MZ77_ASPTC</name>